<dbReference type="EMBL" id="BTSX01000004">
    <property type="protein sequence ID" value="GMS94591.1"/>
    <property type="molecule type" value="Genomic_DNA"/>
</dbReference>
<protein>
    <submittedName>
        <fullName evidence="2">Uncharacterized protein</fullName>
    </submittedName>
</protein>
<accession>A0AAV5TJX2</accession>
<reference evidence="2" key="1">
    <citation type="submission" date="2023-10" db="EMBL/GenBank/DDBJ databases">
        <title>Genome assembly of Pristionchus species.</title>
        <authorList>
            <person name="Yoshida K."/>
            <person name="Sommer R.J."/>
        </authorList>
    </citation>
    <scope>NUCLEOTIDE SEQUENCE</scope>
    <source>
        <strain evidence="2">RS0144</strain>
    </source>
</reference>
<comment type="caution">
    <text evidence="2">The sequence shown here is derived from an EMBL/GenBank/DDBJ whole genome shotgun (WGS) entry which is preliminary data.</text>
</comment>
<feature type="signal peptide" evidence="1">
    <location>
        <begin position="1"/>
        <end position="17"/>
    </location>
</feature>
<evidence type="ECO:0000313" key="3">
    <source>
        <dbReference type="Proteomes" id="UP001432027"/>
    </source>
</evidence>
<keyword evidence="1" id="KW-0732">Signal</keyword>
<organism evidence="2 3">
    <name type="scientific">Pristionchus entomophagus</name>
    <dbReference type="NCBI Taxonomy" id="358040"/>
    <lineage>
        <taxon>Eukaryota</taxon>
        <taxon>Metazoa</taxon>
        <taxon>Ecdysozoa</taxon>
        <taxon>Nematoda</taxon>
        <taxon>Chromadorea</taxon>
        <taxon>Rhabditida</taxon>
        <taxon>Rhabditina</taxon>
        <taxon>Diplogasteromorpha</taxon>
        <taxon>Diplogasteroidea</taxon>
        <taxon>Neodiplogasteridae</taxon>
        <taxon>Pristionchus</taxon>
    </lineage>
</organism>
<sequence length="357" mass="39267">MIGKSIVFLLSIFLADARVDFNHSRIFDEFDFKGQATVAIDGLCKDTCRIYASITQESKKFASNILIQTSKGFVSIADVASRVDPTTNQKLFLEINNVATLYIDNANSQMNVGPLVLYVVNKAGSNFGYAEIYEAEDFHRPFSTMVGALTVMSARPFTLKQAHLEGNLEGAPEGVLAQMAGYDALGYATDPCPYLYYLLYGPFPGFTMEVNGPIISLLYDLNQFHFPPGDLTATIGITNRRQLERAGWAGSPGFHGCLDKQPYRSSLYDFSTPFHAEVTNDQPESISVDVVTNSDDAHPVTLTDPENGSEYSISATADSKPVSFNFNAKNLTINWTPDGSGNTHFLVRWNSTMIPHS</sequence>
<keyword evidence="3" id="KW-1185">Reference proteome</keyword>
<dbReference type="Proteomes" id="UP001432027">
    <property type="component" value="Unassembled WGS sequence"/>
</dbReference>
<gene>
    <name evidence="2" type="ORF">PENTCL1PPCAC_16766</name>
</gene>
<feature type="chain" id="PRO_5043988940" evidence="1">
    <location>
        <begin position="18"/>
        <end position="357"/>
    </location>
</feature>
<evidence type="ECO:0000256" key="1">
    <source>
        <dbReference type="SAM" id="SignalP"/>
    </source>
</evidence>
<dbReference type="AlphaFoldDB" id="A0AAV5TJX2"/>
<proteinExistence type="predicted"/>
<name>A0AAV5TJX2_9BILA</name>
<evidence type="ECO:0000313" key="2">
    <source>
        <dbReference type="EMBL" id="GMS94591.1"/>
    </source>
</evidence>